<dbReference type="HOGENOM" id="CLU_2320382_0_0_1"/>
<gene>
    <name evidence="1" type="ORF">A1O9_12860</name>
</gene>
<dbReference type="GeneID" id="25287754"/>
<dbReference type="Proteomes" id="UP000027920">
    <property type="component" value="Unassembled WGS sequence"/>
</dbReference>
<sequence>MPIATNNPGKIFFVNLAIEKVKASGKMSFPGSTRVNNVLPLAMHNSSFQFSDANFEKEKVELSPGELLDHAVLAMYGLNSSERYNLNVAMTNPKQLFSL</sequence>
<evidence type="ECO:0000313" key="1">
    <source>
        <dbReference type="EMBL" id="KEF51078.1"/>
    </source>
</evidence>
<reference evidence="1 2" key="1">
    <citation type="submission" date="2013-03" db="EMBL/GenBank/DDBJ databases">
        <title>The Genome Sequence of Exophiala aquamarina CBS 119918.</title>
        <authorList>
            <consortium name="The Broad Institute Genomics Platform"/>
            <person name="Cuomo C."/>
            <person name="de Hoog S."/>
            <person name="Gorbushina A."/>
            <person name="Walker B."/>
            <person name="Young S.K."/>
            <person name="Zeng Q."/>
            <person name="Gargeya S."/>
            <person name="Fitzgerald M."/>
            <person name="Haas B."/>
            <person name="Abouelleil A."/>
            <person name="Allen A.W."/>
            <person name="Alvarado L."/>
            <person name="Arachchi H.M."/>
            <person name="Berlin A.M."/>
            <person name="Chapman S.B."/>
            <person name="Gainer-Dewar J."/>
            <person name="Goldberg J."/>
            <person name="Griggs A."/>
            <person name="Gujja S."/>
            <person name="Hansen M."/>
            <person name="Howarth C."/>
            <person name="Imamovic A."/>
            <person name="Ireland A."/>
            <person name="Larimer J."/>
            <person name="McCowan C."/>
            <person name="Murphy C."/>
            <person name="Pearson M."/>
            <person name="Poon T.W."/>
            <person name="Priest M."/>
            <person name="Roberts A."/>
            <person name="Saif S."/>
            <person name="Shea T."/>
            <person name="Sisk P."/>
            <person name="Sykes S."/>
            <person name="Wortman J."/>
            <person name="Nusbaum C."/>
            <person name="Birren B."/>
        </authorList>
    </citation>
    <scope>NUCLEOTIDE SEQUENCE [LARGE SCALE GENOMIC DNA]</scope>
    <source>
        <strain evidence="1 2">CBS 119918</strain>
    </source>
</reference>
<dbReference type="VEuPathDB" id="FungiDB:A1O9_12860"/>
<organism evidence="1 2">
    <name type="scientific">Exophiala aquamarina CBS 119918</name>
    <dbReference type="NCBI Taxonomy" id="1182545"/>
    <lineage>
        <taxon>Eukaryota</taxon>
        <taxon>Fungi</taxon>
        <taxon>Dikarya</taxon>
        <taxon>Ascomycota</taxon>
        <taxon>Pezizomycotina</taxon>
        <taxon>Eurotiomycetes</taxon>
        <taxon>Chaetothyriomycetidae</taxon>
        <taxon>Chaetothyriales</taxon>
        <taxon>Herpotrichiellaceae</taxon>
        <taxon>Exophiala</taxon>
    </lineage>
</organism>
<evidence type="ECO:0000313" key="2">
    <source>
        <dbReference type="Proteomes" id="UP000027920"/>
    </source>
</evidence>
<comment type="caution">
    <text evidence="1">The sequence shown here is derived from an EMBL/GenBank/DDBJ whole genome shotgun (WGS) entry which is preliminary data.</text>
</comment>
<keyword evidence="2" id="KW-1185">Reference proteome</keyword>
<accession>A0A072NVL2</accession>
<name>A0A072NVL2_9EURO</name>
<protein>
    <submittedName>
        <fullName evidence="1">Uncharacterized protein</fullName>
    </submittedName>
</protein>
<dbReference type="AlphaFoldDB" id="A0A072NVL2"/>
<dbReference type="EMBL" id="AMGV01000029">
    <property type="protein sequence ID" value="KEF51078.1"/>
    <property type="molecule type" value="Genomic_DNA"/>
</dbReference>
<proteinExistence type="predicted"/>
<dbReference type="RefSeq" id="XP_013253668.1">
    <property type="nucleotide sequence ID" value="XM_013398214.1"/>
</dbReference>